<proteinExistence type="predicted"/>
<dbReference type="GO" id="GO:0030599">
    <property type="term" value="F:pectinesterase activity"/>
    <property type="evidence" value="ECO:0007669"/>
    <property type="project" value="InterPro"/>
</dbReference>
<dbReference type="Pfam" id="PF01095">
    <property type="entry name" value="Pectinesterase"/>
    <property type="match status" value="1"/>
</dbReference>
<reference evidence="6" key="1">
    <citation type="submission" date="2021-03" db="EMBL/GenBank/DDBJ databases">
        <authorList>
            <person name="Li Z."/>
            <person name="Yang C."/>
        </authorList>
    </citation>
    <scope>NUCLEOTIDE SEQUENCE</scope>
    <source>
        <strain evidence="6">Dzin_1.0</strain>
        <tissue evidence="6">Leaf</tissue>
    </source>
</reference>
<keyword evidence="3" id="KW-0063">Aspartyl esterase</keyword>
<organism evidence="6 7">
    <name type="scientific">Dioscorea zingiberensis</name>
    <dbReference type="NCBI Taxonomy" id="325984"/>
    <lineage>
        <taxon>Eukaryota</taxon>
        <taxon>Viridiplantae</taxon>
        <taxon>Streptophyta</taxon>
        <taxon>Embryophyta</taxon>
        <taxon>Tracheophyta</taxon>
        <taxon>Spermatophyta</taxon>
        <taxon>Magnoliopsida</taxon>
        <taxon>Liliopsida</taxon>
        <taxon>Dioscoreales</taxon>
        <taxon>Dioscoreaceae</taxon>
        <taxon>Dioscorea</taxon>
    </lineage>
</organism>
<name>A0A9D5C3L4_9LILI</name>
<feature type="region of interest" description="Disordered" evidence="4">
    <location>
        <begin position="66"/>
        <end position="117"/>
    </location>
</feature>
<sequence length="242" mass="25289">MAAAAGQLLTMQGFICWRRMASVAGGARLHLLATQGCSSTGAGGELGRGAALDGSGAGLACRRTDLVAQEQRRTGSGAGRRTSGRTGRSKGEKQLTRLLPLRATPSHGSEPGARSRGAGWPWCSMGARSFAAKIPRHFHDGTKRASTPPQLESRAEAAPLGLGAGGWQGRLAVAAVVGDSFMGVGLGMGGHQAMALRVNSDVSIFLNCRMEGYQDTLYAYTNRQYNRGCVISVAQWTSPLVT</sequence>
<evidence type="ECO:0000256" key="4">
    <source>
        <dbReference type="SAM" id="MobiDB-lite"/>
    </source>
</evidence>
<keyword evidence="7" id="KW-1185">Reference proteome</keyword>
<dbReference type="Gene3D" id="2.160.20.10">
    <property type="entry name" value="Single-stranded right-handed beta-helix, Pectin lyase-like"/>
    <property type="match status" value="1"/>
</dbReference>
<dbReference type="InterPro" id="IPR011050">
    <property type="entry name" value="Pectin_lyase_fold/virulence"/>
</dbReference>
<dbReference type="PANTHER" id="PTHR31707">
    <property type="entry name" value="PECTINESTERASE"/>
    <property type="match status" value="1"/>
</dbReference>
<dbReference type="SUPFAM" id="SSF51126">
    <property type="entry name" value="Pectin lyase-like"/>
    <property type="match status" value="1"/>
</dbReference>
<gene>
    <name evidence="6" type="ORF">J5N97_026475</name>
</gene>
<dbReference type="AlphaFoldDB" id="A0A9D5C3L4"/>
<feature type="domain" description="Pectinesterase catalytic" evidence="5">
    <location>
        <begin position="175"/>
        <end position="232"/>
    </location>
</feature>
<evidence type="ECO:0000259" key="5">
    <source>
        <dbReference type="Pfam" id="PF01095"/>
    </source>
</evidence>
<dbReference type="GO" id="GO:0042545">
    <property type="term" value="P:cell wall modification"/>
    <property type="evidence" value="ECO:0007669"/>
    <property type="project" value="InterPro"/>
</dbReference>
<comment type="caution">
    <text evidence="6">The sequence shown here is derived from an EMBL/GenBank/DDBJ whole genome shotgun (WGS) entry which is preliminary data.</text>
</comment>
<keyword evidence="2" id="KW-0378">Hydrolase</keyword>
<dbReference type="Proteomes" id="UP001085076">
    <property type="component" value="Miscellaneous, Linkage group lg08"/>
</dbReference>
<evidence type="ECO:0000313" key="6">
    <source>
        <dbReference type="EMBL" id="KAJ0965337.1"/>
    </source>
</evidence>
<evidence type="ECO:0000256" key="3">
    <source>
        <dbReference type="ARBA" id="ARBA00023085"/>
    </source>
</evidence>
<comment type="pathway">
    <text evidence="1">Glycan metabolism; pectin degradation; 2-dehydro-3-deoxy-D-gluconate from pectin: step 1/5.</text>
</comment>
<evidence type="ECO:0000256" key="2">
    <source>
        <dbReference type="ARBA" id="ARBA00022801"/>
    </source>
</evidence>
<evidence type="ECO:0000256" key="1">
    <source>
        <dbReference type="ARBA" id="ARBA00005184"/>
    </source>
</evidence>
<protein>
    <recommendedName>
        <fullName evidence="5">Pectinesterase catalytic domain-containing protein</fullName>
    </recommendedName>
</protein>
<dbReference type="OrthoDB" id="2019149at2759"/>
<accession>A0A9D5C3L4</accession>
<dbReference type="InterPro" id="IPR000070">
    <property type="entry name" value="Pectinesterase_cat"/>
</dbReference>
<dbReference type="EMBL" id="JAGGNH010000008">
    <property type="protein sequence ID" value="KAJ0965337.1"/>
    <property type="molecule type" value="Genomic_DNA"/>
</dbReference>
<reference evidence="6" key="2">
    <citation type="journal article" date="2022" name="Hortic Res">
        <title>The genome of Dioscorea zingiberensis sheds light on the biosynthesis, origin and evolution of the medicinally important diosgenin saponins.</title>
        <authorList>
            <person name="Li Y."/>
            <person name="Tan C."/>
            <person name="Li Z."/>
            <person name="Guo J."/>
            <person name="Li S."/>
            <person name="Chen X."/>
            <person name="Wang C."/>
            <person name="Dai X."/>
            <person name="Yang H."/>
            <person name="Song W."/>
            <person name="Hou L."/>
            <person name="Xu J."/>
            <person name="Tong Z."/>
            <person name="Xu A."/>
            <person name="Yuan X."/>
            <person name="Wang W."/>
            <person name="Yang Q."/>
            <person name="Chen L."/>
            <person name="Sun Z."/>
            <person name="Wang K."/>
            <person name="Pan B."/>
            <person name="Chen J."/>
            <person name="Bao Y."/>
            <person name="Liu F."/>
            <person name="Qi X."/>
            <person name="Gang D.R."/>
            <person name="Wen J."/>
            <person name="Li J."/>
        </authorList>
    </citation>
    <scope>NUCLEOTIDE SEQUENCE</scope>
    <source>
        <strain evidence="6">Dzin_1.0</strain>
    </source>
</reference>
<evidence type="ECO:0000313" key="7">
    <source>
        <dbReference type="Proteomes" id="UP001085076"/>
    </source>
</evidence>
<dbReference type="InterPro" id="IPR012334">
    <property type="entry name" value="Pectin_lyas_fold"/>
</dbReference>